<evidence type="ECO:0000313" key="4">
    <source>
        <dbReference type="EMBL" id="GAA1917077.1"/>
    </source>
</evidence>
<dbReference type="NCBIfam" id="NF033748">
    <property type="entry name" value="class_F_sortase"/>
    <property type="match status" value="1"/>
</dbReference>
<dbReference type="InterPro" id="IPR005754">
    <property type="entry name" value="Sortase"/>
</dbReference>
<evidence type="ECO:0000256" key="3">
    <source>
        <dbReference type="SAM" id="SignalP"/>
    </source>
</evidence>
<keyword evidence="5" id="KW-1185">Reference proteome</keyword>
<evidence type="ECO:0000256" key="1">
    <source>
        <dbReference type="ARBA" id="ARBA00022801"/>
    </source>
</evidence>
<feature type="compositionally biased region" description="Low complexity" evidence="2">
    <location>
        <begin position="34"/>
        <end position="53"/>
    </location>
</feature>
<evidence type="ECO:0008006" key="6">
    <source>
        <dbReference type="Google" id="ProtNLM"/>
    </source>
</evidence>
<feature type="chain" id="PRO_5047356501" description="Class F sortase" evidence="3">
    <location>
        <begin position="32"/>
        <end position="211"/>
    </location>
</feature>
<sequence length="211" mass="21531">MGVPATSNRCRALVSLAAVALALLTGCTGPAAVSSTPAAPATASMSTTADSPAGVRSPLRESAPVSIAVPSVRLDSTLIDLGLNPDGTVEVPATDPGAPAGWYTGSPTPGELGPSIILGHVNATGGGPGVFADLRDLGSGDLINVSRADGSIAVFRFREGHQYSKDNFPTSLVYGNTEGPELRLITCDGYNPETGQFDDNYVVYAQLVDSR</sequence>
<keyword evidence="3" id="KW-0732">Signal</keyword>
<proteinExistence type="predicted"/>
<organism evidence="4 5">
    <name type="scientific">Arthrobacter gandavensis</name>
    <dbReference type="NCBI Taxonomy" id="169960"/>
    <lineage>
        <taxon>Bacteria</taxon>
        <taxon>Bacillati</taxon>
        <taxon>Actinomycetota</taxon>
        <taxon>Actinomycetes</taxon>
        <taxon>Micrococcales</taxon>
        <taxon>Micrococcaceae</taxon>
        <taxon>Arthrobacter</taxon>
    </lineage>
</organism>
<keyword evidence="1" id="KW-0378">Hydrolase</keyword>
<feature type="signal peptide" evidence="3">
    <location>
        <begin position="1"/>
        <end position="31"/>
    </location>
</feature>
<dbReference type="InterPro" id="IPR042001">
    <property type="entry name" value="Sortase_F"/>
</dbReference>
<dbReference type="Gene3D" id="2.40.260.10">
    <property type="entry name" value="Sortase"/>
    <property type="match status" value="1"/>
</dbReference>
<dbReference type="SUPFAM" id="SSF63817">
    <property type="entry name" value="Sortase"/>
    <property type="match status" value="1"/>
</dbReference>
<dbReference type="EMBL" id="BAAALV010000004">
    <property type="protein sequence ID" value="GAA1917077.1"/>
    <property type="molecule type" value="Genomic_DNA"/>
</dbReference>
<dbReference type="Pfam" id="PF04203">
    <property type="entry name" value="Sortase"/>
    <property type="match status" value="1"/>
</dbReference>
<gene>
    <name evidence="4" type="ORF">GCM10009688_22660</name>
</gene>
<evidence type="ECO:0000313" key="5">
    <source>
        <dbReference type="Proteomes" id="UP001500784"/>
    </source>
</evidence>
<dbReference type="Proteomes" id="UP001500784">
    <property type="component" value="Unassembled WGS sequence"/>
</dbReference>
<dbReference type="InterPro" id="IPR023365">
    <property type="entry name" value="Sortase_dom-sf"/>
</dbReference>
<accession>A0ABN2PCB9</accession>
<reference evidence="4 5" key="1">
    <citation type="journal article" date="2019" name="Int. J. Syst. Evol. Microbiol.">
        <title>The Global Catalogue of Microorganisms (GCM) 10K type strain sequencing project: providing services to taxonomists for standard genome sequencing and annotation.</title>
        <authorList>
            <consortium name="The Broad Institute Genomics Platform"/>
            <consortium name="The Broad Institute Genome Sequencing Center for Infectious Disease"/>
            <person name="Wu L."/>
            <person name="Ma J."/>
        </authorList>
    </citation>
    <scope>NUCLEOTIDE SEQUENCE [LARGE SCALE GENOMIC DNA]</scope>
    <source>
        <strain evidence="4 5">JCM 13316</strain>
    </source>
</reference>
<dbReference type="RefSeq" id="WP_246167741.1">
    <property type="nucleotide sequence ID" value="NZ_BAAALV010000004.1"/>
</dbReference>
<evidence type="ECO:0000256" key="2">
    <source>
        <dbReference type="SAM" id="MobiDB-lite"/>
    </source>
</evidence>
<name>A0ABN2PCB9_9MICC</name>
<protein>
    <recommendedName>
        <fullName evidence="6">Class F sortase</fullName>
    </recommendedName>
</protein>
<dbReference type="CDD" id="cd05829">
    <property type="entry name" value="Sortase_F"/>
    <property type="match status" value="1"/>
</dbReference>
<feature type="region of interest" description="Disordered" evidence="2">
    <location>
        <begin position="34"/>
        <end position="58"/>
    </location>
</feature>
<comment type="caution">
    <text evidence="4">The sequence shown here is derived from an EMBL/GenBank/DDBJ whole genome shotgun (WGS) entry which is preliminary data.</text>
</comment>